<protein>
    <submittedName>
        <fullName evidence="2">Uncharacterized protein</fullName>
    </submittedName>
</protein>
<gene>
    <name evidence="1" type="ORF">CURHAP_LOCUS10435</name>
    <name evidence="2" type="ORF">ORAREDHAP_LOCUS15045</name>
</gene>
<dbReference type="Proteomes" id="UP000507222">
    <property type="component" value="Unassembled WGS sequence"/>
</dbReference>
<organism evidence="2 4">
    <name type="scientific">Prunus armeniaca</name>
    <name type="common">Apricot</name>
    <name type="synonym">Armeniaca vulgaris</name>
    <dbReference type="NCBI Taxonomy" id="36596"/>
    <lineage>
        <taxon>Eukaryota</taxon>
        <taxon>Viridiplantae</taxon>
        <taxon>Streptophyta</taxon>
        <taxon>Embryophyta</taxon>
        <taxon>Tracheophyta</taxon>
        <taxon>Spermatophyta</taxon>
        <taxon>Magnoliopsida</taxon>
        <taxon>eudicotyledons</taxon>
        <taxon>Gunneridae</taxon>
        <taxon>Pentapetalae</taxon>
        <taxon>rosids</taxon>
        <taxon>fabids</taxon>
        <taxon>Rosales</taxon>
        <taxon>Rosaceae</taxon>
        <taxon>Amygdaloideae</taxon>
        <taxon>Amygdaleae</taxon>
        <taxon>Prunus</taxon>
    </lineage>
</organism>
<dbReference type="AlphaFoldDB" id="A0A6J5WIE7"/>
<dbReference type="EMBL" id="CAEKDK010000001">
    <property type="protein sequence ID" value="CAB4267648.1"/>
    <property type="molecule type" value="Genomic_DNA"/>
</dbReference>
<evidence type="ECO:0000313" key="1">
    <source>
        <dbReference type="EMBL" id="CAB4267648.1"/>
    </source>
</evidence>
<evidence type="ECO:0000313" key="2">
    <source>
        <dbReference type="EMBL" id="CAB4300113.1"/>
    </source>
</evidence>
<name>A0A6J5WIE7_PRUAR</name>
<reference evidence="4" key="1">
    <citation type="journal article" date="2020" name="Genome Biol.">
        <title>Gamete binning: chromosome-level and haplotype-resolved genome assembly enabled by high-throughput single-cell sequencing of gamete genomes.</title>
        <authorList>
            <person name="Campoy J.A."/>
            <person name="Sun H."/>
            <person name="Goel M."/>
            <person name="Jiao W.-B."/>
            <person name="Folz-Donahue K."/>
            <person name="Wang N."/>
            <person name="Rubio M."/>
            <person name="Liu C."/>
            <person name="Kukat C."/>
            <person name="Ruiz D."/>
            <person name="Huettel B."/>
            <person name="Schneeberger K."/>
        </authorList>
    </citation>
    <scope>NUCLEOTIDE SEQUENCE [LARGE SCALE GENOMIC DNA]</scope>
    <source>
        <strain evidence="4">cv. Rojo Pasion</strain>
    </source>
</reference>
<evidence type="ECO:0000313" key="3">
    <source>
        <dbReference type="Proteomes" id="UP000507222"/>
    </source>
</evidence>
<proteinExistence type="predicted"/>
<keyword evidence="4" id="KW-1185">Reference proteome</keyword>
<dbReference type="Proteomes" id="UP000507245">
    <property type="component" value="Unassembled WGS sequence"/>
</dbReference>
<reference evidence="2 3" key="2">
    <citation type="submission" date="2020-05" db="EMBL/GenBank/DDBJ databases">
        <authorList>
            <person name="Campoy J."/>
            <person name="Schneeberger K."/>
            <person name="Spophaly S."/>
        </authorList>
    </citation>
    <scope>NUCLEOTIDE SEQUENCE [LARGE SCALE GENOMIC DNA]</scope>
    <source>
        <strain evidence="2">PruArmRojPasFocal</strain>
    </source>
</reference>
<sequence>MVVFVVFGNSGSKSMEPRAALSKAVDEASKLAGKQQYEKRAQNVGEPKWGNFF</sequence>
<dbReference type="EMBL" id="CAEKKB010000002">
    <property type="protein sequence ID" value="CAB4300113.1"/>
    <property type="molecule type" value="Genomic_DNA"/>
</dbReference>
<accession>A0A6J5WIE7</accession>
<evidence type="ECO:0000313" key="4">
    <source>
        <dbReference type="Proteomes" id="UP000507245"/>
    </source>
</evidence>